<evidence type="ECO:0000313" key="2">
    <source>
        <dbReference type="Proteomes" id="UP000291422"/>
    </source>
</evidence>
<dbReference type="Proteomes" id="UP000291422">
    <property type="component" value="Unassembled WGS sequence"/>
</dbReference>
<reference evidence="2" key="1">
    <citation type="journal article" date="2019" name="bioRxiv">
        <title>Genomics, evolutionary history and diagnostics of the Alternaria alternata species group including apple and Asian pear pathotypes.</title>
        <authorList>
            <person name="Armitage A.D."/>
            <person name="Cockerton H.M."/>
            <person name="Sreenivasaprasad S."/>
            <person name="Woodhall J.W."/>
            <person name="Lane C.R."/>
            <person name="Harrison R.J."/>
            <person name="Clarkson J.P."/>
        </authorList>
    </citation>
    <scope>NUCLEOTIDE SEQUENCE [LARGE SCALE GENOMIC DNA]</scope>
    <source>
        <strain evidence="2">FERA 1177</strain>
    </source>
</reference>
<organism evidence="1 2">
    <name type="scientific">Alternaria alternata</name>
    <name type="common">Alternaria rot fungus</name>
    <name type="synonym">Torula alternata</name>
    <dbReference type="NCBI Taxonomy" id="5599"/>
    <lineage>
        <taxon>Eukaryota</taxon>
        <taxon>Fungi</taxon>
        <taxon>Dikarya</taxon>
        <taxon>Ascomycota</taxon>
        <taxon>Pezizomycotina</taxon>
        <taxon>Dothideomycetes</taxon>
        <taxon>Pleosporomycetidae</taxon>
        <taxon>Pleosporales</taxon>
        <taxon>Pleosporineae</taxon>
        <taxon>Pleosporaceae</taxon>
        <taxon>Alternaria</taxon>
        <taxon>Alternaria sect. Alternaria</taxon>
        <taxon>Alternaria alternata complex</taxon>
    </lineage>
</organism>
<dbReference type="EMBL" id="PDXD01000069">
    <property type="protein sequence ID" value="RYN64964.1"/>
    <property type="molecule type" value="Genomic_DNA"/>
</dbReference>
<accession>A0A4Q4N0U2</accession>
<sequence length="66" mass="7620">MCRRPIEIPFLSALENTDDDLPKDVAYMKRHNPIGLITAEPRLNDVKAVARFDTPLAKYEDALRMY</sequence>
<name>A0A4Q4N0U2_ALTAL</name>
<comment type="caution">
    <text evidence="1">The sequence shown here is derived from an EMBL/GenBank/DDBJ whole genome shotgun (WGS) entry which is preliminary data.</text>
</comment>
<proteinExistence type="predicted"/>
<protein>
    <submittedName>
        <fullName evidence="1">Uncharacterized protein</fullName>
    </submittedName>
</protein>
<evidence type="ECO:0000313" key="1">
    <source>
        <dbReference type="EMBL" id="RYN64964.1"/>
    </source>
</evidence>
<dbReference type="AlphaFoldDB" id="A0A4Q4N0U2"/>
<gene>
    <name evidence="1" type="ORF">AA0117_g12303</name>
</gene>